<feature type="transmembrane region" description="Helical" evidence="5">
    <location>
        <begin position="181"/>
        <end position="201"/>
    </location>
</feature>
<evidence type="ECO:0000256" key="4">
    <source>
        <dbReference type="ARBA" id="ARBA00023136"/>
    </source>
</evidence>
<gene>
    <name evidence="6" type="ordered locus">TK0680</name>
</gene>
<dbReference type="EMBL" id="AP006878">
    <property type="protein sequence ID" value="BAD84869.1"/>
    <property type="molecule type" value="Genomic_DNA"/>
</dbReference>
<feature type="transmembrane region" description="Helical" evidence="5">
    <location>
        <begin position="96"/>
        <end position="115"/>
    </location>
</feature>
<evidence type="ECO:0000256" key="1">
    <source>
        <dbReference type="ARBA" id="ARBA00004141"/>
    </source>
</evidence>
<feature type="transmembrane region" description="Helical" evidence="5">
    <location>
        <begin position="213"/>
        <end position="237"/>
    </location>
</feature>
<keyword evidence="2 5" id="KW-0812">Transmembrane</keyword>
<keyword evidence="7" id="KW-1185">Reference proteome</keyword>
<dbReference type="KEGG" id="tko:TK0680"/>
<dbReference type="InterPro" id="IPR035952">
    <property type="entry name" value="Rhomboid-like_sf"/>
</dbReference>
<dbReference type="EnsemblBacteria" id="BAD84869">
    <property type="protein sequence ID" value="BAD84869"/>
    <property type="gene ID" value="TK0680"/>
</dbReference>
<protein>
    <submittedName>
        <fullName evidence="6">Hypothetical membrane protein</fullName>
    </submittedName>
</protein>
<evidence type="ECO:0000313" key="7">
    <source>
        <dbReference type="Proteomes" id="UP000000536"/>
    </source>
</evidence>
<dbReference type="Proteomes" id="UP000000536">
    <property type="component" value="Chromosome"/>
</dbReference>
<dbReference type="HOGENOM" id="CLU_1017872_0_0_2"/>
<dbReference type="RefSeq" id="WP_011249631.1">
    <property type="nucleotide sequence ID" value="NC_006624.1"/>
</dbReference>
<feature type="transmembrane region" description="Helical" evidence="5">
    <location>
        <begin position="127"/>
        <end position="146"/>
    </location>
</feature>
<dbReference type="eggNOG" id="arCOG08915">
    <property type="taxonomic scope" value="Archaea"/>
</dbReference>
<dbReference type="OrthoDB" id="102576at2157"/>
<dbReference type="SUPFAM" id="SSF144091">
    <property type="entry name" value="Rhomboid-like"/>
    <property type="match status" value="1"/>
</dbReference>
<feature type="transmembrane region" description="Helical" evidence="5">
    <location>
        <begin position="158"/>
        <end position="175"/>
    </location>
</feature>
<name>Q5JEZ5_THEKO</name>
<keyword evidence="4 5" id="KW-0472">Membrane</keyword>
<sequence>MNTTKERVLFASVCVGTASVLLLLYLAPASIKEQLVMNYQEFSFSNPHDWIRLYTLHFVHMEFWHLAGNLLTFILLFPILYFLSEVGRSTDAFKRFTVFLFLVIPPIIGILDLLVMRRYNLRYGMGFSGIDSALLGALPYFSSLALQERFRLKVSPTMFSYAFTLLLGGLIALIYSIIWPAVLLIIGGGLFLIYLISQALRDSNVQDPHQKKAVWNFVLAIIIIMVGGIIGLFPSVIVWRSGLVNIFVHYVGLASTLYGFPILEEILKNKRKRRTTN</sequence>
<dbReference type="PATRIC" id="fig|69014.16.peg.661"/>
<dbReference type="GO" id="GO:0016020">
    <property type="term" value="C:membrane"/>
    <property type="evidence" value="ECO:0007669"/>
    <property type="project" value="UniProtKB-SubCell"/>
</dbReference>
<reference evidence="6 7" key="1">
    <citation type="journal article" date="2005" name="Genome Res.">
        <title>Complete genome sequence of the hyperthermophilic archaeon Thermococcus kodakaraensis KOD1 and comparison with Pyrococcus genomes.</title>
        <authorList>
            <person name="Fukui T."/>
            <person name="Atomi H."/>
            <person name="Kanai T."/>
            <person name="Matsumi R."/>
            <person name="Fujiwara S."/>
            <person name="Imanaka T."/>
        </authorList>
    </citation>
    <scope>NUCLEOTIDE SEQUENCE [LARGE SCALE GENOMIC DNA]</scope>
    <source>
        <strain evidence="7">ATCC BAA-918 / JCM 12380 / KOD1</strain>
    </source>
</reference>
<evidence type="ECO:0000256" key="3">
    <source>
        <dbReference type="ARBA" id="ARBA00022989"/>
    </source>
</evidence>
<dbReference type="Gene3D" id="1.20.1540.10">
    <property type="entry name" value="Rhomboid-like"/>
    <property type="match status" value="1"/>
</dbReference>
<evidence type="ECO:0000313" key="6">
    <source>
        <dbReference type="EMBL" id="BAD84869.1"/>
    </source>
</evidence>
<dbReference type="AlphaFoldDB" id="Q5JEZ5"/>
<feature type="transmembrane region" description="Helical" evidence="5">
    <location>
        <begin position="63"/>
        <end position="84"/>
    </location>
</feature>
<dbReference type="GeneID" id="78447194"/>
<feature type="transmembrane region" description="Helical" evidence="5">
    <location>
        <begin position="243"/>
        <end position="263"/>
    </location>
</feature>
<keyword evidence="3 5" id="KW-1133">Transmembrane helix</keyword>
<evidence type="ECO:0000256" key="2">
    <source>
        <dbReference type="ARBA" id="ARBA00022692"/>
    </source>
</evidence>
<organism evidence="6 7">
    <name type="scientific">Thermococcus kodakarensis (strain ATCC BAA-918 / JCM 12380 / KOD1)</name>
    <name type="common">Pyrococcus kodakaraensis (strain KOD1)</name>
    <dbReference type="NCBI Taxonomy" id="69014"/>
    <lineage>
        <taxon>Archaea</taxon>
        <taxon>Methanobacteriati</taxon>
        <taxon>Methanobacteriota</taxon>
        <taxon>Thermococci</taxon>
        <taxon>Thermococcales</taxon>
        <taxon>Thermococcaceae</taxon>
        <taxon>Thermococcus</taxon>
    </lineage>
</organism>
<comment type="subcellular location">
    <subcellularLocation>
        <location evidence="1">Membrane</location>
        <topology evidence="1">Multi-pass membrane protein</topology>
    </subcellularLocation>
</comment>
<evidence type="ECO:0000256" key="5">
    <source>
        <dbReference type="SAM" id="Phobius"/>
    </source>
</evidence>
<accession>Q5JEZ5</accession>
<feature type="transmembrane region" description="Helical" evidence="5">
    <location>
        <begin position="7"/>
        <end position="27"/>
    </location>
</feature>
<dbReference type="InParanoid" id="Q5JEZ5"/>
<proteinExistence type="predicted"/>